<dbReference type="AlphaFoldDB" id="A0A0B5AWM3"/>
<protein>
    <submittedName>
        <fullName evidence="1">Uncharacterized protein</fullName>
    </submittedName>
</protein>
<name>A0A0B5AWM3_9BACL</name>
<dbReference type="BioCyc" id="JESP1508404:G14D9-13078-MONOMER"/>
<dbReference type="Proteomes" id="UP000031449">
    <property type="component" value="Plasmid unnamed"/>
</dbReference>
<accession>A0A0B5AWM3</accession>
<evidence type="ECO:0000313" key="2">
    <source>
        <dbReference type="Proteomes" id="UP000031449"/>
    </source>
</evidence>
<gene>
    <name evidence="1" type="ORF">JMA_37940</name>
</gene>
<geneLocation type="plasmid" evidence="2"/>
<proteinExistence type="predicted"/>
<dbReference type="EMBL" id="CP009417">
    <property type="protein sequence ID" value="AJD93112.1"/>
    <property type="molecule type" value="Genomic_DNA"/>
</dbReference>
<reference evidence="1 2" key="1">
    <citation type="submission" date="2014-08" db="EMBL/GenBank/DDBJ databases">
        <title>Complete genome of a marine bacteria Jeotgalibacillus malaysiensis.</title>
        <authorList>
            <person name="Yaakop A.S."/>
            <person name="Chan K.-G."/>
            <person name="Goh K.M."/>
        </authorList>
    </citation>
    <scope>NUCLEOTIDE SEQUENCE [LARGE SCALE GENOMIC DNA]</scope>
    <source>
        <strain evidence="1 2">D5</strain>
        <plasmid evidence="2">Plasmid</plasmid>
    </source>
</reference>
<evidence type="ECO:0000313" key="1">
    <source>
        <dbReference type="EMBL" id="AJD93112.1"/>
    </source>
</evidence>
<keyword evidence="1" id="KW-0614">Plasmid</keyword>
<keyword evidence="2" id="KW-1185">Reference proteome</keyword>
<sequence>MTQTVWSKGDLKIIYSNPFIQGFEENAVCTSMNDYLYFYYDVTVMNREKTLFSSRIGTAPLVHQLPAEIDRIIGFDMEKALVTADIHNNTWDVPFHRLTKFAMVSLDADIRNDYYYKIEREDNVVNDDGNLDEWTSYTLSIGNTGEYYDDEKTPQHGQVVEIRGLTESDLIALKETALTFCKDVLKAHEEEKKGGMRSMTGNELKSYNTSLNKQFKPTGINLWEGK</sequence>
<organism evidence="1 2">
    <name type="scientific">Jeotgalibacillus malaysiensis</name>
    <dbReference type="NCBI Taxonomy" id="1508404"/>
    <lineage>
        <taxon>Bacteria</taxon>
        <taxon>Bacillati</taxon>
        <taxon>Bacillota</taxon>
        <taxon>Bacilli</taxon>
        <taxon>Bacillales</taxon>
        <taxon>Caryophanaceae</taxon>
        <taxon>Jeotgalibacillus</taxon>
    </lineage>
</organism>
<dbReference type="KEGG" id="jeo:JMA_37940"/>
<dbReference type="HOGENOM" id="CLU_1223392_0_0_9"/>